<dbReference type="HOGENOM" id="CLU_022883_3_1_1"/>
<keyword evidence="1" id="KW-1133">Transmembrane helix</keyword>
<feature type="non-terminal residue" evidence="3">
    <location>
        <position position="242"/>
    </location>
</feature>
<keyword evidence="2" id="KW-0732">Signal</keyword>
<proteinExistence type="predicted"/>
<dbReference type="AlphaFoldDB" id="A0A0C2XA95"/>
<dbReference type="Proteomes" id="UP000053424">
    <property type="component" value="Unassembled WGS sequence"/>
</dbReference>
<evidence type="ECO:0000256" key="2">
    <source>
        <dbReference type="SAM" id="SignalP"/>
    </source>
</evidence>
<dbReference type="EMBL" id="KN831841">
    <property type="protein sequence ID" value="KIM34938.1"/>
    <property type="molecule type" value="Genomic_DNA"/>
</dbReference>
<protein>
    <submittedName>
        <fullName evidence="3">Uncharacterized protein</fullName>
    </submittedName>
</protein>
<feature type="chain" id="PRO_5002174100" evidence="2">
    <location>
        <begin position="17"/>
        <end position="242"/>
    </location>
</feature>
<sequence>MILLGLLFLSRSYSFALPTLSDIPIDTPSSFFTRDADRFNTVCPRTTFSIFWSCLSTIFTCTWIAIHTNIPGPKDTKLVVFRRRLVLMAYALIMPEMLLVWAGRQHRAAGRLSERYKTRGWTMVHGFFLVMGGFTLHDKEGTALRILEWKELDTLSRAGKIAWPSITEEEIQEKSKGDYLSKAIVLLQIGWFLTQFFARLGYGLTVSLLEVVTLALTVYTGSTYYLWWHKPLDVRFSVPVRL</sequence>
<reference evidence="3 4" key="1">
    <citation type="submission" date="2014-04" db="EMBL/GenBank/DDBJ databases">
        <authorList>
            <consortium name="DOE Joint Genome Institute"/>
            <person name="Kuo A."/>
            <person name="Gay G."/>
            <person name="Dore J."/>
            <person name="Kohler A."/>
            <person name="Nagy L.G."/>
            <person name="Floudas D."/>
            <person name="Copeland A."/>
            <person name="Barry K.W."/>
            <person name="Cichocki N."/>
            <person name="Veneault-Fourrey C."/>
            <person name="LaButti K."/>
            <person name="Lindquist E.A."/>
            <person name="Lipzen A."/>
            <person name="Lundell T."/>
            <person name="Morin E."/>
            <person name="Murat C."/>
            <person name="Sun H."/>
            <person name="Tunlid A."/>
            <person name="Henrissat B."/>
            <person name="Grigoriev I.V."/>
            <person name="Hibbett D.S."/>
            <person name="Martin F."/>
            <person name="Nordberg H.P."/>
            <person name="Cantor M.N."/>
            <person name="Hua S.X."/>
        </authorList>
    </citation>
    <scope>NUCLEOTIDE SEQUENCE [LARGE SCALE GENOMIC DNA]</scope>
    <source>
        <strain evidence="4">h7</strain>
    </source>
</reference>
<evidence type="ECO:0000256" key="1">
    <source>
        <dbReference type="SAM" id="Phobius"/>
    </source>
</evidence>
<feature type="transmembrane region" description="Helical" evidence="1">
    <location>
        <begin position="204"/>
        <end position="227"/>
    </location>
</feature>
<reference evidence="4" key="2">
    <citation type="submission" date="2015-01" db="EMBL/GenBank/DDBJ databases">
        <title>Evolutionary Origins and Diversification of the Mycorrhizal Mutualists.</title>
        <authorList>
            <consortium name="DOE Joint Genome Institute"/>
            <consortium name="Mycorrhizal Genomics Consortium"/>
            <person name="Kohler A."/>
            <person name="Kuo A."/>
            <person name="Nagy L.G."/>
            <person name="Floudas D."/>
            <person name="Copeland A."/>
            <person name="Barry K.W."/>
            <person name="Cichocki N."/>
            <person name="Veneault-Fourrey C."/>
            <person name="LaButti K."/>
            <person name="Lindquist E.A."/>
            <person name="Lipzen A."/>
            <person name="Lundell T."/>
            <person name="Morin E."/>
            <person name="Murat C."/>
            <person name="Riley R."/>
            <person name="Ohm R."/>
            <person name="Sun H."/>
            <person name="Tunlid A."/>
            <person name="Henrissat B."/>
            <person name="Grigoriev I.V."/>
            <person name="Hibbett D.S."/>
            <person name="Martin F."/>
        </authorList>
    </citation>
    <scope>NUCLEOTIDE SEQUENCE [LARGE SCALE GENOMIC DNA]</scope>
    <source>
        <strain evidence="4">h7</strain>
    </source>
</reference>
<organism evidence="3 4">
    <name type="scientific">Hebeloma cylindrosporum</name>
    <dbReference type="NCBI Taxonomy" id="76867"/>
    <lineage>
        <taxon>Eukaryota</taxon>
        <taxon>Fungi</taxon>
        <taxon>Dikarya</taxon>
        <taxon>Basidiomycota</taxon>
        <taxon>Agaricomycotina</taxon>
        <taxon>Agaricomycetes</taxon>
        <taxon>Agaricomycetidae</taxon>
        <taxon>Agaricales</taxon>
        <taxon>Agaricineae</taxon>
        <taxon>Hymenogastraceae</taxon>
        <taxon>Hebeloma</taxon>
    </lineage>
</organism>
<gene>
    <name evidence="3" type="ORF">M413DRAFT_79894</name>
</gene>
<accession>A0A0C2XA95</accession>
<dbReference type="STRING" id="686832.A0A0C2XA95"/>
<name>A0A0C2XA95_HEBCY</name>
<keyword evidence="4" id="KW-1185">Reference proteome</keyword>
<feature type="signal peptide" evidence="2">
    <location>
        <begin position="1"/>
        <end position="16"/>
    </location>
</feature>
<evidence type="ECO:0000313" key="3">
    <source>
        <dbReference type="EMBL" id="KIM34938.1"/>
    </source>
</evidence>
<evidence type="ECO:0000313" key="4">
    <source>
        <dbReference type="Proteomes" id="UP000053424"/>
    </source>
</evidence>
<dbReference type="OrthoDB" id="9451547at2759"/>
<feature type="transmembrane region" description="Helical" evidence="1">
    <location>
        <begin position="85"/>
        <end position="103"/>
    </location>
</feature>
<feature type="transmembrane region" description="Helical" evidence="1">
    <location>
        <begin position="47"/>
        <end position="65"/>
    </location>
</feature>
<keyword evidence="1" id="KW-0472">Membrane</keyword>
<dbReference type="PANTHER" id="PTHR35043">
    <property type="entry name" value="TRANSCRIPTION FACTOR DOMAIN-CONTAINING PROTEIN"/>
    <property type="match status" value="1"/>
</dbReference>
<keyword evidence="1" id="KW-0812">Transmembrane</keyword>
<dbReference type="PANTHER" id="PTHR35043:SF7">
    <property type="entry name" value="TRANSCRIPTION FACTOR DOMAIN-CONTAINING PROTEIN"/>
    <property type="match status" value="1"/>
</dbReference>